<reference evidence="4" key="1">
    <citation type="journal article" date="2019" name="Sci. Rep.">
        <title>Draft genome of Tanacetum cinerariifolium, the natural source of mosquito coil.</title>
        <authorList>
            <person name="Yamashiro T."/>
            <person name="Shiraishi A."/>
            <person name="Satake H."/>
            <person name="Nakayama K."/>
        </authorList>
    </citation>
    <scope>NUCLEOTIDE SEQUENCE</scope>
</reference>
<dbReference type="GO" id="GO:0008270">
    <property type="term" value="F:zinc ion binding"/>
    <property type="evidence" value="ECO:0007669"/>
    <property type="project" value="UniProtKB-KW"/>
</dbReference>
<evidence type="ECO:0000313" key="4">
    <source>
        <dbReference type="EMBL" id="GEU65479.1"/>
    </source>
</evidence>
<evidence type="ECO:0000256" key="2">
    <source>
        <dbReference type="SAM" id="Coils"/>
    </source>
</evidence>
<dbReference type="SMART" id="SM00343">
    <property type="entry name" value="ZnF_C2HC"/>
    <property type="match status" value="2"/>
</dbReference>
<gene>
    <name evidence="4" type="ORF">Tci_037457</name>
</gene>
<dbReference type="PROSITE" id="PS50158">
    <property type="entry name" value="ZF_CCHC"/>
    <property type="match status" value="1"/>
</dbReference>
<name>A0A6L2LWH7_TANCI</name>
<accession>A0A6L2LWH7</accession>
<sequence>MSSTHTDSTTDSVSAAASVSATCVKLPVYPFPNIDVDDLKEIDLRWQMAMLTMRARRFFQKIGRNLSANGPTSMRFDMSKVECYNCHRKGNFARECRSPKDSRRPEEKPANFALMDFSSNLSSNNETGLEFVKARLLVYKQNEYVFEENIKLLNIEVELRDTALVTLRHKLEKAEQERDNLKLKLEKFQTSSKNLTDLLASQTNEKTRLGYNSQVFTKAMFDCDNYYSSKSNCESWPPSNLYNRFQPSGGYHVVLPLYTGTFMPPKPDLVFNTAPTAVETDHLTFNVQFSPTKAEQELSPTTRPSAPIIEDWQIEITIPAATPVSTSPESHSSGKRRNKKACFVCKSVNHLIKDCDYHTKKMVQPTPRTYAYRGHHKQYTPLTHSKLQKHMVPTTVLTQSKPVSNTAVKPFSAALPNIIGS</sequence>
<feature type="coiled-coil region" evidence="2">
    <location>
        <begin position="164"/>
        <end position="191"/>
    </location>
</feature>
<dbReference type="GO" id="GO:0003676">
    <property type="term" value="F:nucleic acid binding"/>
    <property type="evidence" value="ECO:0007669"/>
    <property type="project" value="InterPro"/>
</dbReference>
<keyword evidence="1" id="KW-0862">Zinc</keyword>
<keyword evidence="2" id="KW-0175">Coiled coil</keyword>
<evidence type="ECO:0000256" key="1">
    <source>
        <dbReference type="PROSITE-ProRule" id="PRU00047"/>
    </source>
</evidence>
<keyword evidence="1" id="KW-0863">Zinc-finger</keyword>
<dbReference type="SUPFAM" id="SSF57756">
    <property type="entry name" value="Retrovirus zinc finger-like domains"/>
    <property type="match status" value="1"/>
</dbReference>
<protein>
    <recommendedName>
        <fullName evidence="3">CCHC-type domain-containing protein</fullName>
    </recommendedName>
</protein>
<proteinExistence type="predicted"/>
<keyword evidence="1" id="KW-0479">Metal-binding</keyword>
<dbReference type="InterPro" id="IPR036875">
    <property type="entry name" value="Znf_CCHC_sf"/>
</dbReference>
<dbReference type="Gene3D" id="4.10.60.10">
    <property type="entry name" value="Zinc finger, CCHC-type"/>
    <property type="match status" value="1"/>
</dbReference>
<dbReference type="EMBL" id="BKCJ010005209">
    <property type="protein sequence ID" value="GEU65479.1"/>
    <property type="molecule type" value="Genomic_DNA"/>
</dbReference>
<evidence type="ECO:0000259" key="3">
    <source>
        <dbReference type="PROSITE" id="PS50158"/>
    </source>
</evidence>
<comment type="caution">
    <text evidence="4">The sequence shown here is derived from an EMBL/GenBank/DDBJ whole genome shotgun (WGS) entry which is preliminary data.</text>
</comment>
<feature type="domain" description="CCHC-type" evidence="3">
    <location>
        <begin position="83"/>
        <end position="98"/>
    </location>
</feature>
<dbReference type="AlphaFoldDB" id="A0A6L2LWH7"/>
<organism evidence="4">
    <name type="scientific">Tanacetum cinerariifolium</name>
    <name type="common">Dalmatian daisy</name>
    <name type="synonym">Chrysanthemum cinerariifolium</name>
    <dbReference type="NCBI Taxonomy" id="118510"/>
    <lineage>
        <taxon>Eukaryota</taxon>
        <taxon>Viridiplantae</taxon>
        <taxon>Streptophyta</taxon>
        <taxon>Embryophyta</taxon>
        <taxon>Tracheophyta</taxon>
        <taxon>Spermatophyta</taxon>
        <taxon>Magnoliopsida</taxon>
        <taxon>eudicotyledons</taxon>
        <taxon>Gunneridae</taxon>
        <taxon>Pentapetalae</taxon>
        <taxon>asterids</taxon>
        <taxon>campanulids</taxon>
        <taxon>Asterales</taxon>
        <taxon>Asteraceae</taxon>
        <taxon>Asteroideae</taxon>
        <taxon>Anthemideae</taxon>
        <taxon>Anthemidinae</taxon>
        <taxon>Tanacetum</taxon>
    </lineage>
</organism>
<dbReference type="InterPro" id="IPR001878">
    <property type="entry name" value="Znf_CCHC"/>
</dbReference>